<sequence length="2990" mass="349378">MDDSSSSGEFQERSNHKIRNIIDKINAIENFETANKEYFANLRQEIVQLPNYSIEIVTAQSSIALSNVVTKCIQELMKAEQDIKSNIDFSSKRSKLSNLLENIFSLMFLLNFNVKNCGENSKSILQTFSMFLSKCEINFKTTIIRLFSNMLDEKDPLFEQNRQLFFHFFLPPIFESLSKFLPFTSNFINNNINSNINNNFVDNNNEENNIHHLHVNNQRNNFENGENWKLLKKLNLYKISFILDVISTFNFINSTIYHENQKILNQINSIFFEFLHFQVENPSKIEEIANVTLIQSKIIKVFINFYKMKIPVRNNPFGMTITYLIEILQRVNPSYFYPIRDIIYSMILMMKNIPENKDNFRKLLDNLPLFCKYSNYNQSLIDPYTILIQLMIEKSQKLNIINNNDRLILFNHIINLLHYQKVPSFLRHNEFMVLQNYIPIKSIILYLYAFSIDVDILNFTFKISKYLNREYNNDIDTLLVTYNNVYNIGKYFLQIFKLYKTNLNSMFEYYKMNTSSLLYEITSRYDVFNTNIIMSTLLDSFLFVIQFLRLFDILSTITPPISPTNNFVNNNFNLNSNIVKFYEMENKMLQISKISDNNAQTNELISELIEAFSMIPMNFAEHIFDIYFENYFLNQNFKLNKLIISSFSQKPTTIMPFLDSYFSFIIPKIQYNKDINMILSETMNTFTLLNEIPLDFKISTFYQQILQNKTQLFLNIMKDDFVPSTKFGSIALELISNVARFIDKLFGNLSLNSIINAVFIKEICQSILIIPMQSKVKVEFIQFCISISEDYLKLPYILEILIESLNKEPDSVIPLLNQATKLNKKAVYQHQMSLTLFQTSASLLNTSLSNSNKKILLKFLKHSTSISIGQLERVPLDIFNLKKIFFRNSKSKVEFRFSLNDFISTLEQTINESPNNQILFDIVGSTIESLLQSNDFSLENRKTIIYLMNFVFSFYEKVPIVVKKCILQILTKSEGSVLTYAHVFASICSVFENPPSEFICIIFTIIRTINDFKSMIHELHIISYFNLLSSKNVIDTIAITIIENAQSDVIDPIEFALFIHKYLISSDVFDINNEYRSDNLTTFSELEYLPKKQIDIILFIRDLLSTRPSSLAPLLRLAPSLKVFPQIILFEFMSKCEFDQEVLFFFDQYISDTSLEASNHARLIGLCLRAFPGVVKIKGDKINEIIKNLYSNYLDKPCGDLLPILNAVINVDCQLLLNNIVNYFSCFLNFIFSNNIFFRHQARTGLFNLYNIRNPEIEPMITKSFTDYCQRVNFPNFINDSTFIDFSVCYEFLMIYYSIYPDTIFSTIIHYLDHIESHYNRQELQKVSQDIFVRSFLSFFSFLSNGSVIKLLIEKGFLISLMTNIAFIYNTFIFPRNRILDSYIIKMLKIAPSQFIEYFNTIPLSENSINSSMNSQTSSQSNLLMNEQMDESSTEIDSNDFYSPFKSSSFKCINFFVIFLENKEALDLLKPYKADIKLFNQPFELNQSSENYLEKAILFSYFDENIEMVYDSLITHIKLFHSNIKNFNSYLFKKLISFLLKKDPKYFLQIVFFIIKNELPLLLSHCRIIFKENLNCLSKEIFTEIEYPTDCKVIELFFEYFVTYYIKINHDSVQFIIDYVQNNQSPYLFASFMSHLIHKKIISPNLQSIKLQENEVYSKIVCSVDAFDLYEKCQDDESRLKTLDFWSKNPNSQNCEKMMSNLEKFITLYCPIEVYKCLYDLVLPKNQFLPLTYFENFPLYYKQEAAYSSLLSLVVRNPEQISIMPQNLIEDLMMILEYSFFSNPNSFSDFIPLFEEIFAMIKDVSQSSNPHNDRNTKMNNDINSDWNRDDRSELNNMILIHRCESYISKLLNCIKISTRPSRTYTNLALKNAFKIIHILGEETPLIDEVAAFYQYMLERCNMPHVYQVLLLYLPNLVKMYVDKNDIKSTEVIISSLVDMNNHDVWPYVMISLSLLCEFDEIYERVCNFRSPSLIERTFPIIWTSPKEKTLKQVQSTIKFCSKKQSSRVDVLLQDFTMNTMINNLQEIASLCLLNKLCKKKNPDFIARLLKFGLKSSNDYFSQFLFQYLQDKDILNIFLTKNKNSSSENSNMKNDKIDNEIYKGLISKIPLSTLVHVIHHLPTEYLQEVNNTIYSISNNLSQQNNSLANETGKIDEFYPILYYGKIFADLFEGNACDTIPFLLKFNSNFFVQKFEENNSNDEFSPTIYIKSKLSCLKNLSFWDESKIKLNIDFADSQGEILPSPVLLFRHSQKFRAQESLTTHLNDLDLFEKEVSEILMRNDFIQILDFISDNFIERDSIIEDLNDYIDQIFNRTTQKNYLDYIILHSMKKPLESLKKSGIGPNEIFNIKISTTVDPETHIKYTKIRETFLSIYSKLSDSNLNSSSNTIFHQLSSENNNDERLNTEKAFSKLQLEKENSQKLHININNNNKFNQKTYQNYIKKYNSIHEMHKNVEKITIANFTGKEVKYNTPEKDLEKMVAAVFLNSILDEKDGVYEGAVNSLKYGLKMNQSNDVFLAVISSKYEELSAELDTILNMVKNIPFRWSPLFVEYIVEEERIFGSLIPKINRAFYINLVEGGACVDSNIKKLVNRFVQPLYEIIKSQRFELIRNNSLDENKLIQIIRKKPSNIKNFQKQKENPNDFDNSNSQDNINNDYTMLNQSNNRNYLNEINFEDSSFVNSCYLPPFPAPLSEENSSTLHMSCYLDRKDDQYITIKILLTNGHFVNYIMTPTFIDQRVSLFNSIVNSIILGDPLCSKRNQMIESLKSAKLIDDFTLINTNGGVPLYRASILKKLIDGAKELGPKATPSQKCTFIEDSQTSLNWSIENYNKRIYNFSQKESYIKWFWHFGSRYAALSTINSCLMTPTPSPKEIFINHQSACISITTIDEIGSNYSSIRMCGKLKNFFSNWILYGPFRQGIISMASCFAANRYKITLLLDSIYGTDANESLTFIRKSTNMSIHHTQTNRLQKNVNDLISNSFNDNRAYIIPWL</sequence>
<organism evidence="2 3">
    <name type="scientific">Tritrichomonas foetus</name>
    <dbReference type="NCBI Taxonomy" id="1144522"/>
    <lineage>
        <taxon>Eukaryota</taxon>
        <taxon>Metamonada</taxon>
        <taxon>Parabasalia</taxon>
        <taxon>Tritrichomonadida</taxon>
        <taxon>Tritrichomonadidae</taxon>
        <taxon>Tritrichomonas</taxon>
    </lineage>
</organism>
<evidence type="ECO:0000313" key="3">
    <source>
        <dbReference type="Proteomes" id="UP000179807"/>
    </source>
</evidence>
<feature type="compositionally biased region" description="Low complexity" evidence="1">
    <location>
        <begin position="2641"/>
        <end position="2652"/>
    </location>
</feature>
<dbReference type="VEuPathDB" id="TrichDB:TRFO_22370"/>
<reference evidence="2" key="1">
    <citation type="submission" date="2016-10" db="EMBL/GenBank/DDBJ databases">
        <authorList>
            <person name="Benchimol M."/>
            <person name="Almeida L.G."/>
            <person name="Vasconcelos A.T."/>
            <person name="Perreira-Neves A."/>
            <person name="Rosa I.A."/>
            <person name="Tasca T."/>
            <person name="Bogo M.R."/>
            <person name="de Souza W."/>
        </authorList>
    </citation>
    <scope>NUCLEOTIDE SEQUENCE [LARGE SCALE GENOMIC DNA]</scope>
    <source>
        <strain evidence="2">K</strain>
    </source>
</reference>
<dbReference type="EMBL" id="MLAK01000653">
    <property type="protein sequence ID" value="OHT08944.1"/>
    <property type="molecule type" value="Genomic_DNA"/>
</dbReference>
<gene>
    <name evidence="2" type="ORF">TRFO_22370</name>
</gene>
<proteinExistence type="predicted"/>
<name>A0A1J4KDF2_9EUKA</name>
<evidence type="ECO:0000256" key="1">
    <source>
        <dbReference type="SAM" id="MobiDB-lite"/>
    </source>
</evidence>
<accession>A0A1J4KDF2</accession>
<feature type="region of interest" description="Disordered" evidence="1">
    <location>
        <begin position="2632"/>
        <end position="2652"/>
    </location>
</feature>
<protein>
    <submittedName>
        <fullName evidence="2">Uncharacterized protein</fullName>
    </submittedName>
</protein>
<dbReference type="RefSeq" id="XP_068362080.1">
    <property type="nucleotide sequence ID" value="XM_068502522.1"/>
</dbReference>
<evidence type="ECO:0000313" key="2">
    <source>
        <dbReference type="EMBL" id="OHT08944.1"/>
    </source>
</evidence>
<dbReference type="OrthoDB" id="10691611at2759"/>
<dbReference type="GeneID" id="94837226"/>
<comment type="caution">
    <text evidence="2">The sequence shown here is derived from an EMBL/GenBank/DDBJ whole genome shotgun (WGS) entry which is preliminary data.</text>
</comment>
<dbReference type="Proteomes" id="UP000179807">
    <property type="component" value="Unassembled WGS sequence"/>
</dbReference>
<keyword evidence="3" id="KW-1185">Reference proteome</keyword>